<evidence type="ECO:0000256" key="3">
    <source>
        <dbReference type="ARBA" id="ARBA00022475"/>
    </source>
</evidence>
<dbReference type="EMBL" id="JAROKS010000015">
    <property type="protein sequence ID" value="KAK1795901.1"/>
    <property type="molecule type" value="Genomic_DNA"/>
</dbReference>
<comment type="caution">
    <text evidence="16">The sequence shown here is derived from an EMBL/GenBank/DDBJ whole genome shotgun (WGS) entry which is preliminary data.</text>
</comment>
<dbReference type="Pfam" id="PF00028">
    <property type="entry name" value="Cadherin"/>
    <property type="match status" value="2"/>
</dbReference>
<dbReference type="PROSITE" id="PS50268">
    <property type="entry name" value="CADHERIN_2"/>
    <property type="match status" value="5"/>
</dbReference>
<keyword evidence="3" id="KW-1003">Cell membrane</keyword>
<dbReference type="GO" id="GO:0005509">
    <property type="term" value="F:calcium ion binding"/>
    <property type="evidence" value="ECO:0007669"/>
    <property type="project" value="UniProtKB-UniRule"/>
</dbReference>
<keyword evidence="12" id="KW-0325">Glycoprotein</keyword>
<dbReference type="GO" id="GO:0005886">
    <property type="term" value="C:plasma membrane"/>
    <property type="evidence" value="ECO:0007669"/>
    <property type="project" value="UniProtKB-SubCell"/>
</dbReference>
<dbReference type="AlphaFoldDB" id="A0AAD9DVW2"/>
<keyword evidence="17" id="KW-1185">Reference proteome</keyword>
<keyword evidence="7 13" id="KW-0106">Calcium</keyword>
<dbReference type="PANTHER" id="PTHR24025:SF32">
    <property type="entry name" value="DESMOGLEIN-2"/>
    <property type="match status" value="1"/>
</dbReference>
<feature type="non-terminal residue" evidence="16">
    <location>
        <position position="1"/>
    </location>
</feature>
<dbReference type="GO" id="GO:0030057">
    <property type="term" value="C:desmosome"/>
    <property type="evidence" value="ECO:0007669"/>
    <property type="project" value="UniProtKB-SubCell"/>
</dbReference>
<dbReference type="FunFam" id="2.60.40.60:FF:000083">
    <property type="entry name" value="Desmoglein 1"/>
    <property type="match status" value="1"/>
</dbReference>
<evidence type="ECO:0000256" key="2">
    <source>
        <dbReference type="ARBA" id="ARBA00004568"/>
    </source>
</evidence>
<evidence type="ECO:0000256" key="11">
    <source>
        <dbReference type="ARBA" id="ARBA00023136"/>
    </source>
</evidence>
<dbReference type="PROSITE" id="PS00232">
    <property type="entry name" value="CADHERIN_1"/>
    <property type="match status" value="2"/>
</dbReference>
<dbReference type="InterPro" id="IPR020894">
    <property type="entry name" value="Cadherin_CS"/>
</dbReference>
<feature type="domain" description="Cadherin" evidence="15">
    <location>
        <begin position="91"/>
        <end position="203"/>
    </location>
</feature>
<gene>
    <name evidence="16" type="ORF">P4O66_009008</name>
</gene>
<sequence length="581" mass="64299">MLVMDNINSDRHTEDRPVEYFLKGPGADQKPYNLFVVDPKTGFVRITDILDREHIAQYNLRGITKYTDGTYAEEEVPLRILVEDQNDNQPKFKFFEGSVNESSKIGTPVMQISAEDADEHGTINSKIAYSIVKQTPEGSGSMFSIDRGTGKIYVRRHTLDRETHDAYTLVVQGVDMDGAANGYTGTGTVQIQILDINDNVPTLEKEEFAGTIEEGIAGMVVMKIKALDKDLENTDNWLAHFVITKGNEDGLFSIETDPKTNEGILKLIKAVDYENIKELNLDVAVSNAAPFISGKGIGAGAKPGNPSGETSVPIKITVNKLSKGLMFSDLVLPVLEDPKKSNLPKIIGSFPAVDLDTGKIAQNIRYVKAYDPGNWLAIDEKTSKVKLVKIPDRESEFVVNGKAKIICMIEGNYDLLFFLKKSNLTTATGTIALKVEDSNDHCPKLTSTYENVCSDTNVINITVFDEDIYPNQEPYKFVLIKEETRGEWEMVPVNGTTVSFLSKETLWAGLYKLTVEISDMQGLGCEERQKLQMKVCTCQEGDVSEACKENRHYVFSVKVGAPVLLMLATGLALIIYINTSL</sequence>
<evidence type="ECO:0000256" key="1">
    <source>
        <dbReference type="ARBA" id="ARBA00004236"/>
    </source>
</evidence>
<dbReference type="InterPro" id="IPR002126">
    <property type="entry name" value="Cadherin-like_dom"/>
</dbReference>
<dbReference type="SUPFAM" id="SSF49313">
    <property type="entry name" value="Cadherin-like"/>
    <property type="match status" value="5"/>
</dbReference>
<evidence type="ECO:0000256" key="10">
    <source>
        <dbReference type="ARBA" id="ARBA00022989"/>
    </source>
</evidence>
<dbReference type="GO" id="GO:0009653">
    <property type="term" value="P:anatomical structure morphogenesis"/>
    <property type="evidence" value="ECO:0007669"/>
    <property type="project" value="UniProtKB-ARBA"/>
</dbReference>
<reference evidence="16" key="1">
    <citation type="submission" date="2023-03" db="EMBL/GenBank/DDBJ databases">
        <title>Electrophorus voltai genome.</title>
        <authorList>
            <person name="Bian C."/>
        </authorList>
    </citation>
    <scope>NUCLEOTIDE SEQUENCE</scope>
    <source>
        <strain evidence="16">CB-2022</strain>
        <tissue evidence="16">Muscle</tissue>
    </source>
</reference>
<evidence type="ECO:0000256" key="9">
    <source>
        <dbReference type="ARBA" id="ARBA00022949"/>
    </source>
</evidence>
<keyword evidence="4 14" id="KW-0812">Transmembrane</keyword>
<dbReference type="FunFam" id="2.60.40.60:FF:000011">
    <property type="entry name" value="Cadherin 1"/>
    <property type="match status" value="1"/>
</dbReference>
<evidence type="ECO:0000313" key="17">
    <source>
        <dbReference type="Proteomes" id="UP001239994"/>
    </source>
</evidence>
<evidence type="ECO:0000256" key="7">
    <source>
        <dbReference type="ARBA" id="ARBA00022837"/>
    </source>
</evidence>
<evidence type="ECO:0000256" key="8">
    <source>
        <dbReference type="ARBA" id="ARBA00022889"/>
    </source>
</evidence>
<feature type="domain" description="Cadherin" evidence="15">
    <location>
        <begin position="213"/>
        <end position="335"/>
    </location>
</feature>
<organism evidence="16 17">
    <name type="scientific">Electrophorus voltai</name>
    <dbReference type="NCBI Taxonomy" id="2609070"/>
    <lineage>
        <taxon>Eukaryota</taxon>
        <taxon>Metazoa</taxon>
        <taxon>Chordata</taxon>
        <taxon>Craniata</taxon>
        <taxon>Vertebrata</taxon>
        <taxon>Euteleostomi</taxon>
        <taxon>Actinopterygii</taxon>
        <taxon>Neopterygii</taxon>
        <taxon>Teleostei</taxon>
        <taxon>Ostariophysi</taxon>
        <taxon>Gymnotiformes</taxon>
        <taxon>Gymnotoidei</taxon>
        <taxon>Gymnotidae</taxon>
        <taxon>Electrophorus</taxon>
    </lineage>
</organism>
<feature type="domain" description="Cadherin" evidence="15">
    <location>
        <begin position="347"/>
        <end position="445"/>
    </location>
</feature>
<keyword evidence="11 14" id="KW-0472">Membrane</keyword>
<dbReference type="Proteomes" id="UP001239994">
    <property type="component" value="Unassembled WGS sequence"/>
</dbReference>
<keyword evidence="5" id="KW-0479">Metal-binding</keyword>
<dbReference type="SMART" id="SM00112">
    <property type="entry name" value="CA"/>
    <property type="match status" value="4"/>
</dbReference>
<dbReference type="PANTHER" id="PTHR24025">
    <property type="entry name" value="DESMOGLEIN FAMILY MEMBER"/>
    <property type="match status" value="1"/>
</dbReference>
<feature type="domain" description="Cadherin" evidence="15">
    <location>
        <begin position="450"/>
        <end position="564"/>
    </location>
</feature>
<protein>
    <recommendedName>
        <fullName evidence="15">Cadherin domain-containing protein</fullName>
    </recommendedName>
</protein>
<proteinExistence type="predicted"/>
<evidence type="ECO:0000256" key="13">
    <source>
        <dbReference type="PROSITE-ProRule" id="PRU00043"/>
    </source>
</evidence>
<feature type="transmembrane region" description="Helical" evidence="14">
    <location>
        <begin position="553"/>
        <end position="577"/>
    </location>
</feature>
<name>A0AAD9DVW2_9TELE</name>
<accession>A0AAD9DVW2</accession>
<evidence type="ECO:0000259" key="15">
    <source>
        <dbReference type="PROSITE" id="PS50268"/>
    </source>
</evidence>
<dbReference type="Gene3D" id="2.60.40.60">
    <property type="entry name" value="Cadherins"/>
    <property type="match status" value="5"/>
</dbReference>
<dbReference type="InterPro" id="IPR015919">
    <property type="entry name" value="Cadherin-like_sf"/>
</dbReference>
<dbReference type="FunFam" id="2.60.40.60:FF:000068">
    <property type="entry name" value="Desmoglein 1"/>
    <property type="match status" value="1"/>
</dbReference>
<dbReference type="GO" id="GO:0007156">
    <property type="term" value="P:homophilic cell adhesion via plasma membrane adhesion molecules"/>
    <property type="evidence" value="ECO:0007669"/>
    <property type="project" value="InterPro"/>
</dbReference>
<dbReference type="CDD" id="cd11304">
    <property type="entry name" value="Cadherin_repeat"/>
    <property type="match status" value="4"/>
</dbReference>
<dbReference type="PRINTS" id="PR00205">
    <property type="entry name" value="CADHERIN"/>
</dbReference>
<comment type="subcellular location">
    <subcellularLocation>
        <location evidence="2">Cell junction</location>
        <location evidence="2">Desmosome</location>
    </subcellularLocation>
    <subcellularLocation>
        <location evidence="1">Cell membrane</location>
    </subcellularLocation>
</comment>
<keyword evidence="6" id="KW-0677">Repeat</keyword>
<evidence type="ECO:0000256" key="4">
    <source>
        <dbReference type="ARBA" id="ARBA00022692"/>
    </source>
</evidence>
<evidence type="ECO:0000256" key="6">
    <source>
        <dbReference type="ARBA" id="ARBA00022737"/>
    </source>
</evidence>
<keyword evidence="9" id="KW-0965">Cell junction</keyword>
<feature type="domain" description="Cadherin" evidence="15">
    <location>
        <begin position="8"/>
        <end position="92"/>
    </location>
</feature>
<dbReference type="InterPro" id="IPR050971">
    <property type="entry name" value="Cadherin-domain_protein"/>
</dbReference>
<evidence type="ECO:0000256" key="14">
    <source>
        <dbReference type="SAM" id="Phobius"/>
    </source>
</evidence>
<evidence type="ECO:0000256" key="5">
    <source>
        <dbReference type="ARBA" id="ARBA00022723"/>
    </source>
</evidence>
<evidence type="ECO:0000313" key="16">
    <source>
        <dbReference type="EMBL" id="KAK1795901.1"/>
    </source>
</evidence>
<evidence type="ECO:0000256" key="12">
    <source>
        <dbReference type="ARBA" id="ARBA00023180"/>
    </source>
</evidence>
<keyword evidence="8" id="KW-0130">Cell adhesion</keyword>
<keyword evidence="10 14" id="KW-1133">Transmembrane helix</keyword>